<dbReference type="AlphaFoldDB" id="A0A0C5VWC2"/>
<evidence type="ECO:0000313" key="2">
    <source>
        <dbReference type="Proteomes" id="UP000032229"/>
    </source>
</evidence>
<dbReference type="Proteomes" id="UP000032229">
    <property type="component" value="Chromosome"/>
</dbReference>
<dbReference type="RefSeq" id="WP_044638119.1">
    <property type="nucleotide sequence ID" value="NZ_CP007202.1"/>
</dbReference>
<organism evidence="1 2">
    <name type="scientific">Siansivirga zeaxanthinifaciens CC-SAMT-1</name>
    <dbReference type="NCBI Taxonomy" id="1454006"/>
    <lineage>
        <taxon>Bacteria</taxon>
        <taxon>Pseudomonadati</taxon>
        <taxon>Bacteroidota</taxon>
        <taxon>Flavobacteriia</taxon>
        <taxon>Flavobacteriales</taxon>
        <taxon>Flavobacteriaceae</taxon>
        <taxon>Siansivirga</taxon>
    </lineage>
</organism>
<dbReference type="PATRIC" id="fig|1454006.5.peg.1364"/>
<proteinExistence type="predicted"/>
<name>A0A0C5VWC2_9FLAO</name>
<dbReference type="OrthoDB" id="1121857at2"/>
<gene>
    <name evidence="1" type="ORF">AW14_06940</name>
</gene>
<dbReference type="KEGG" id="sze:AW14_06940"/>
<dbReference type="EMBL" id="CP007202">
    <property type="protein sequence ID" value="AJR03401.1"/>
    <property type="molecule type" value="Genomic_DNA"/>
</dbReference>
<dbReference type="STRING" id="1454006.AW14_06940"/>
<protein>
    <submittedName>
        <fullName evidence="1">Uncharacterized protein</fullName>
    </submittedName>
</protein>
<evidence type="ECO:0000313" key="1">
    <source>
        <dbReference type="EMBL" id="AJR03401.1"/>
    </source>
</evidence>
<dbReference type="HOGENOM" id="CLU_189878_0_0_10"/>
<accession>A0A0C5VWC2</accession>
<sequence>MANVRNLKKDINYVLGDIIEAVYVWEYTNTGKDTKESEAIIDEAISTFDALIAKVNAKNIEDSKAHFKAINQELEAKGNALIEKINNLG</sequence>
<reference evidence="1 2" key="1">
    <citation type="submission" date="2014-02" db="EMBL/GenBank/DDBJ databases">
        <authorList>
            <person name="Young C.-C."/>
            <person name="Hameed A."/>
            <person name="Huang H.-C."/>
            <person name="Shahina M."/>
        </authorList>
    </citation>
    <scope>NUCLEOTIDE SEQUENCE [LARGE SCALE GENOMIC DNA]</scope>
    <source>
        <strain evidence="1 2">CC-SAMT-1</strain>
    </source>
</reference>
<keyword evidence="2" id="KW-1185">Reference proteome</keyword>